<keyword evidence="3" id="KW-1185">Reference proteome</keyword>
<dbReference type="CDD" id="cd00093">
    <property type="entry name" value="HTH_XRE"/>
    <property type="match status" value="1"/>
</dbReference>
<proteinExistence type="predicted"/>
<dbReference type="InterPro" id="IPR010982">
    <property type="entry name" value="Lambda_DNA-bd_dom_sf"/>
</dbReference>
<sequence length="261" mass="29261">MEYVSDLREILREQRKQAKLTRDQVGSAVGLSGASIASFEQGRMIPQPDTARLLDELFKTGDEIQRAAQESRDDARPTWLRPWTEHEQRATMLRCFEHSLIPGLLQTEAYTRVLLQSGRLPDDVIDRTVQVRRERQAVTIDRPKPPMLSAVLCEVALTYGPADVMKEQLGHLIEAGRQPQVQILIVPRVAGLHPGLTGAFMLATLPARGRAVYLDDQLRGRSITEGADVDELERSWETIQGLALPVSLSRDLIMKAVNDHD</sequence>
<dbReference type="InterPro" id="IPR001387">
    <property type="entry name" value="Cro/C1-type_HTH"/>
</dbReference>
<name>A0A927M697_9ACTN</name>
<dbReference type="SUPFAM" id="SSF47413">
    <property type="entry name" value="lambda repressor-like DNA-binding domains"/>
    <property type="match status" value="1"/>
</dbReference>
<dbReference type="EMBL" id="JADBEB010000001">
    <property type="protein sequence ID" value="MBE1488769.1"/>
    <property type="molecule type" value="Genomic_DNA"/>
</dbReference>
<gene>
    <name evidence="2" type="ORF">H4W31_004407</name>
</gene>
<dbReference type="Proteomes" id="UP000649753">
    <property type="component" value="Unassembled WGS sequence"/>
</dbReference>
<dbReference type="Pfam" id="PF13560">
    <property type="entry name" value="HTH_31"/>
    <property type="match status" value="1"/>
</dbReference>
<dbReference type="GO" id="GO:0003677">
    <property type="term" value="F:DNA binding"/>
    <property type="evidence" value="ECO:0007669"/>
    <property type="project" value="InterPro"/>
</dbReference>
<reference evidence="2" key="1">
    <citation type="submission" date="2020-10" db="EMBL/GenBank/DDBJ databases">
        <title>Sequencing the genomes of 1000 actinobacteria strains.</title>
        <authorList>
            <person name="Klenk H.-P."/>
        </authorList>
    </citation>
    <scope>NUCLEOTIDE SEQUENCE</scope>
    <source>
        <strain evidence="2">DSM 46832</strain>
    </source>
</reference>
<dbReference type="PROSITE" id="PS50943">
    <property type="entry name" value="HTH_CROC1"/>
    <property type="match status" value="1"/>
</dbReference>
<dbReference type="RefSeq" id="WP_192768359.1">
    <property type="nucleotide sequence ID" value="NZ_JADBEB010000001.1"/>
</dbReference>
<dbReference type="SMART" id="SM00530">
    <property type="entry name" value="HTH_XRE"/>
    <property type="match status" value="1"/>
</dbReference>
<accession>A0A927M697</accession>
<dbReference type="InterPro" id="IPR043917">
    <property type="entry name" value="DUF5753"/>
</dbReference>
<evidence type="ECO:0000313" key="3">
    <source>
        <dbReference type="Proteomes" id="UP000649753"/>
    </source>
</evidence>
<evidence type="ECO:0000313" key="2">
    <source>
        <dbReference type="EMBL" id="MBE1488769.1"/>
    </source>
</evidence>
<comment type="caution">
    <text evidence="2">The sequence shown here is derived from an EMBL/GenBank/DDBJ whole genome shotgun (WGS) entry which is preliminary data.</text>
</comment>
<feature type="domain" description="HTH cro/C1-type" evidence="1">
    <location>
        <begin position="11"/>
        <end position="64"/>
    </location>
</feature>
<evidence type="ECO:0000259" key="1">
    <source>
        <dbReference type="PROSITE" id="PS50943"/>
    </source>
</evidence>
<dbReference type="Pfam" id="PF19054">
    <property type="entry name" value="DUF5753"/>
    <property type="match status" value="1"/>
</dbReference>
<dbReference type="Gene3D" id="1.10.260.40">
    <property type="entry name" value="lambda repressor-like DNA-binding domains"/>
    <property type="match status" value="1"/>
</dbReference>
<organism evidence="2 3">
    <name type="scientific">Plantactinospora soyae</name>
    <dbReference type="NCBI Taxonomy" id="1544732"/>
    <lineage>
        <taxon>Bacteria</taxon>
        <taxon>Bacillati</taxon>
        <taxon>Actinomycetota</taxon>
        <taxon>Actinomycetes</taxon>
        <taxon>Micromonosporales</taxon>
        <taxon>Micromonosporaceae</taxon>
        <taxon>Plantactinospora</taxon>
    </lineage>
</organism>
<protein>
    <submittedName>
        <fullName evidence="2">Transcriptional regulator with XRE-family HTH domain</fullName>
    </submittedName>
</protein>
<dbReference type="AlphaFoldDB" id="A0A927M697"/>